<keyword evidence="3" id="KW-1185">Reference proteome</keyword>
<proteinExistence type="predicted"/>
<accession>A0ABY7SX81</accession>
<dbReference type="Pfam" id="PF04993">
    <property type="entry name" value="TfoX_N"/>
    <property type="match status" value="1"/>
</dbReference>
<reference evidence="2 3" key="1">
    <citation type="submission" date="2021-01" db="EMBL/GenBank/DDBJ databases">
        <title>Biogeographic distribution of Paracoccus.</title>
        <authorList>
            <person name="Hollensteiner J."/>
            <person name="Leineberger J."/>
            <person name="Brinkhoff T."/>
            <person name="Daniel R."/>
        </authorList>
    </citation>
    <scope>NUCLEOTIDE SEQUENCE [LARGE SCALE GENOMIC DNA]</scope>
    <source>
        <strain evidence="2 3">LMG25392</strain>
    </source>
</reference>
<organism evidence="2 3">
    <name type="scientific">Paracoccus stylophorae</name>
    <dbReference type="NCBI Taxonomy" id="659350"/>
    <lineage>
        <taxon>Bacteria</taxon>
        <taxon>Pseudomonadati</taxon>
        <taxon>Pseudomonadota</taxon>
        <taxon>Alphaproteobacteria</taxon>
        <taxon>Rhodobacterales</taxon>
        <taxon>Paracoccaceae</taxon>
        <taxon>Paracoccus</taxon>
    </lineage>
</organism>
<dbReference type="Proteomes" id="UP001218412">
    <property type="component" value="Chromosome"/>
</dbReference>
<evidence type="ECO:0000313" key="3">
    <source>
        <dbReference type="Proteomes" id="UP001218412"/>
    </source>
</evidence>
<sequence length="115" mass="12170">MTRDPALEARMAQDFADLVAAAGDLDGKPMFGGWCFLLRGHMLAAARTGRAMFRVGVAAQDDALALPDTGSMSLAGRPKPGYVWLSEPALSDGSVRRRLALMACAHVSDLPPKDA</sequence>
<evidence type="ECO:0000313" key="2">
    <source>
        <dbReference type="EMBL" id="WCR11464.1"/>
    </source>
</evidence>
<dbReference type="InterPro" id="IPR007076">
    <property type="entry name" value="TfoX_N"/>
</dbReference>
<dbReference type="RefSeq" id="WP_272859570.1">
    <property type="nucleotide sequence ID" value="NZ_CP067134.1"/>
</dbReference>
<evidence type="ECO:0000259" key="1">
    <source>
        <dbReference type="Pfam" id="PF04993"/>
    </source>
</evidence>
<protein>
    <submittedName>
        <fullName evidence="2">TfoX/Sxy family protein</fullName>
    </submittedName>
</protein>
<dbReference type="EMBL" id="CP067134">
    <property type="protein sequence ID" value="WCR11464.1"/>
    <property type="molecule type" value="Genomic_DNA"/>
</dbReference>
<feature type="domain" description="TfoX N-terminal" evidence="1">
    <location>
        <begin position="17"/>
        <end position="103"/>
    </location>
</feature>
<name>A0ABY7SX81_9RHOB</name>
<dbReference type="SUPFAM" id="SSF159894">
    <property type="entry name" value="YgaC/TfoX-N like"/>
    <property type="match status" value="1"/>
</dbReference>
<dbReference type="Gene3D" id="3.30.1460.30">
    <property type="entry name" value="YgaC/TfoX-N like chaperone"/>
    <property type="match status" value="1"/>
</dbReference>
<gene>
    <name evidence="2" type="ORF">JHW45_03445</name>
</gene>